<proteinExistence type="predicted"/>
<dbReference type="Proteomes" id="UP001148838">
    <property type="component" value="Unassembled WGS sequence"/>
</dbReference>
<protein>
    <submittedName>
        <fullName evidence="1">Uncharacterized protein</fullName>
    </submittedName>
</protein>
<gene>
    <name evidence="1" type="ORF">ANN_06187</name>
</gene>
<keyword evidence="2" id="KW-1185">Reference proteome</keyword>
<evidence type="ECO:0000313" key="2">
    <source>
        <dbReference type="Proteomes" id="UP001148838"/>
    </source>
</evidence>
<name>A0ABQ8TEV7_PERAM</name>
<organism evidence="1 2">
    <name type="scientific">Periplaneta americana</name>
    <name type="common">American cockroach</name>
    <name type="synonym">Blatta americana</name>
    <dbReference type="NCBI Taxonomy" id="6978"/>
    <lineage>
        <taxon>Eukaryota</taxon>
        <taxon>Metazoa</taxon>
        <taxon>Ecdysozoa</taxon>
        <taxon>Arthropoda</taxon>
        <taxon>Hexapoda</taxon>
        <taxon>Insecta</taxon>
        <taxon>Pterygota</taxon>
        <taxon>Neoptera</taxon>
        <taxon>Polyneoptera</taxon>
        <taxon>Dictyoptera</taxon>
        <taxon>Blattodea</taxon>
        <taxon>Blattoidea</taxon>
        <taxon>Blattidae</taxon>
        <taxon>Blattinae</taxon>
        <taxon>Periplaneta</taxon>
    </lineage>
</organism>
<sequence length="153" mass="17620">MASALTFLMRYHTDGDAFLDQIVTGDETWVSHNIPETKRQSPSKFVGDLQPTLQRSKPGIWERNGDDEREEVSLMESLEENLNQVTYPNQDLNSARSFHVLTYYGTKIVLQWLKERKLVINKIYQLGPMGPSTNSRDKTRAQSDIEHMFTAVE</sequence>
<accession>A0ABQ8TEV7</accession>
<reference evidence="1 2" key="1">
    <citation type="journal article" date="2022" name="Allergy">
        <title>Genome assembly and annotation of Periplaneta americana reveal a comprehensive cockroach allergen profile.</title>
        <authorList>
            <person name="Wang L."/>
            <person name="Xiong Q."/>
            <person name="Saelim N."/>
            <person name="Wang L."/>
            <person name="Nong W."/>
            <person name="Wan A.T."/>
            <person name="Shi M."/>
            <person name="Liu X."/>
            <person name="Cao Q."/>
            <person name="Hui J.H.L."/>
            <person name="Sookrung N."/>
            <person name="Leung T.F."/>
            <person name="Tungtrongchitr A."/>
            <person name="Tsui S.K.W."/>
        </authorList>
    </citation>
    <scope>NUCLEOTIDE SEQUENCE [LARGE SCALE GENOMIC DNA]</scope>
    <source>
        <strain evidence="1">PWHHKU_190912</strain>
    </source>
</reference>
<comment type="caution">
    <text evidence="1">The sequence shown here is derived from an EMBL/GenBank/DDBJ whole genome shotgun (WGS) entry which is preliminary data.</text>
</comment>
<dbReference type="EMBL" id="JAJSOF020000011">
    <property type="protein sequence ID" value="KAJ4444395.1"/>
    <property type="molecule type" value="Genomic_DNA"/>
</dbReference>
<evidence type="ECO:0000313" key="1">
    <source>
        <dbReference type="EMBL" id="KAJ4444395.1"/>
    </source>
</evidence>